<gene>
    <name evidence="4" type="ORF">FPL22_14605</name>
</gene>
<dbReference type="InterPro" id="IPR036278">
    <property type="entry name" value="Sialidase_sf"/>
</dbReference>
<dbReference type="Pfam" id="PF15902">
    <property type="entry name" value="Sortilin-Vps10"/>
    <property type="match status" value="1"/>
</dbReference>
<dbReference type="PANTHER" id="PTHR43739">
    <property type="entry name" value="XYLOGLUCANASE (EUROFUNG)"/>
    <property type="match status" value="1"/>
</dbReference>
<name>A0A556QL44_9BACT</name>
<dbReference type="AlphaFoldDB" id="A0A556QL44"/>
<dbReference type="OrthoDB" id="184130at2"/>
<dbReference type="SUPFAM" id="SSF110296">
    <property type="entry name" value="Oligoxyloglucan reducing end-specific cellobiohydrolase"/>
    <property type="match status" value="3"/>
</dbReference>
<keyword evidence="1" id="KW-0677">Repeat</keyword>
<organism evidence="4 5">
    <name type="scientific">Rariglobus hedericola</name>
    <dbReference type="NCBI Taxonomy" id="2597822"/>
    <lineage>
        <taxon>Bacteria</taxon>
        <taxon>Pseudomonadati</taxon>
        <taxon>Verrucomicrobiota</taxon>
        <taxon>Opitutia</taxon>
        <taxon>Opitutales</taxon>
        <taxon>Opitutaceae</taxon>
        <taxon>Rariglobus</taxon>
    </lineage>
</organism>
<evidence type="ECO:0000256" key="2">
    <source>
        <dbReference type="SAM" id="SignalP"/>
    </source>
</evidence>
<keyword evidence="5" id="KW-1185">Reference proteome</keyword>
<dbReference type="SUPFAM" id="SSF50939">
    <property type="entry name" value="Sialidases"/>
    <property type="match status" value="1"/>
</dbReference>
<feature type="domain" description="Sortilin N-terminal" evidence="3">
    <location>
        <begin position="600"/>
        <end position="684"/>
    </location>
</feature>
<dbReference type="Proteomes" id="UP000315648">
    <property type="component" value="Unassembled WGS sequence"/>
</dbReference>
<dbReference type="GO" id="GO:0010411">
    <property type="term" value="P:xyloglucan metabolic process"/>
    <property type="evidence" value="ECO:0007669"/>
    <property type="project" value="TreeGrafter"/>
</dbReference>
<dbReference type="PANTHER" id="PTHR43739:SF5">
    <property type="entry name" value="EXO-ALPHA-SIALIDASE"/>
    <property type="match status" value="1"/>
</dbReference>
<dbReference type="Gene3D" id="2.130.10.10">
    <property type="entry name" value="YVTN repeat-like/Quinoprotein amine dehydrogenase"/>
    <property type="match status" value="5"/>
</dbReference>
<dbReference type="EMBL" id="VMBG01000002">
    <property type="protein sequence ID" value="TSJ77322.1"/>
    <property type="molecule type" value="Genomic_DNA"/>
</dbReference>
<accession>A0A556QL44</accession>
<dbReference type="InterPro" id="IPR052025">
    <property type="entry name" value="Xyloglucanase_GH74"/>
</dbReference>
<evidence type="ECO:0000256" key="1">
    <source>
        <dbReference type="ARBA" id="ARBA00022737"/>
    </source>
</evidence>
<proteinExistence type="predicted"/>
<evidence type="ECO:0000259" key="3">
    <source>
        <dbReference type="Pfam" id="PF15902"/>
    </source>
</evidence>
<dbReference type="RefSeq" id="WP_144353725.1">
    <property type="nucleotide sequence ID" value="NZ_CBCRVV010000013.1"/>
</dbReference>
<dbReference type="InterPro" id="IPR031778">
    <property type="entry name" value="Sortilin_N"/>
</dbReference>
<keyword evidence="2" id="KW-0732">Signal</keyword>
<dbReference type="InterPro" id="IPR015943">
    <property type="entry name" value="WD40/YVTN_repeat-like_dom_sf"/>
</dbReference>
<protein>
    <recommendedName>
        <fullName evidence="3">Sortilin N-terminal domain-containing protein</fullName>
    </recommendedName>
</protein>
<comment type="caution">
    <text evidence="4">The sequence shown here is derived from an EMBL/GenBank/DDBJ whole genome shotgun (WGS) entry which is preliminary data.</text>
</comment>
<evidence type="ECO:0000313" key="4">
    <source>
        <dbReference type="EMBL" id="TSJ77322.1"/>
    </source>
</evidence>
<dbReference type="CDD" id="cd15482">
    <property type="entry name" value="Sialidase_non-viral"/>
    <property type="match status" value="3"/>
</dbReference>
<feature type="signal peptide" evidence="2">
    <location>
        <begin position="1"/>
        <end position="26"/>
    </location>
</feature>
<sequence length="697" mass="75718">MNTSRFISVSLALLATALPASFAAQSATSAPAPQWEHTGWGGGGWFWATAYHPTKSGTIYIGLDVGGVAKTTDHGLTWKIVNNGLTNYAAYSLAVDRKNPETVYVATEDGLHKSTDGAATWKLLPSTRRAELRITGERNHSVRSIAVDPTDGNILYAATPGGKIYKSTDTGETWSVVFEKKSPGTAAPAPFHAVAVSAKNPALVVAATDDSGLVLSEDAGRTWRELDTPKKASSAMFAETDSSVMFGSFYKDGIWKSTDTGKTWTRLTEGVPANATFREIAVSPANTLDVYAIGSTVLVSNDGGKSWKQSMTLNADLTGNPTRHYNGEEPTTNIVHPMNITFNPTNPKELFISSDWRAAWSGDGGTTWHERERGADISCITDIRFSKGRAYTTAMDEGTLVSEDNGKTWRQLWPLKYLPDTSGHYWRIAVNTIDGVDQIVSAASPWNTPLRRVVFSADGGKTFTDTISGLPDYIPTANTMWGQGHPRALAVDPNDPRIVYLGLDGDATEGKSGGGIFKSEDGGATWKQLPNQPSSRRMYYGLAVDPTDSKRIFWGACAANGGVHRTQDGGKTWERVFDKESYVWNIHVTKEGVIYCGGSQLWRSTDHGTTWSQVGELPAGRSVVGIETDPRDAKTVWISQTTWNASAIGGIYKTSDAGVTWQDITGDIPYSKPQVLRFNPETNELWSGWVGLYKIKQ</sequence>
<reference evidence="4 5" key="1">
    <citation type="submission" date="2019-07" db="EMBL/GenBank/DDBJ databases">
        <title>Description of 53C-WASEF.</title>
        <authorList>
            <person name="Pitt A."/>
            <person name="Hahn M.W."/>
        </authorList>
    </citation>
    <scope>NUCLEOTIDE SEQUENCE [LARGE SCALE GENOMIC DNA]</scope>
    <source>
        <strain evidence="4 5">53C-WASEF</strain>
    </source>
</reference>
<evidence type="ECO:0000313" key="5">
    <source>
        <dbReference type="Proteomes" id="UP000315648"/>
    </source>
</evidence>
<feature type="chain" id="PRO_5021913878" description="Sortilin N-terminal domain-containing protein" evidence="2">
    <location>
        <begin position="27"/>
        <end position="697"/>
    </location>
</feature>